<feature type="compositionally biased region" description="Polar residues" evidence="1">
    <location>
        <begin position="181"/>
        <end position="198"/>
    </location>
</feature>
<dbReference type="EMBL" id="JADBJN010000003">
    <property type="protein sequence ID" value="KAG5672028.1"/>
    <property type="molecule type" value="Genomic_DNA"/>
</dbReference>
<sequence length="198" mass="23158">MEEMSSYERKLKLINKIYKLPEPSKNLQGFDYDEFSLPIDEPLPRDPLQLLEETHATALPNLLRLIPRAPDNAFISIGRSYVPIQRSRQYDAREEYFKRTEFDPPVLMQEQILYSSNHAYNSAMVEYYMQSHISKGLWKKHFPFVNPHATHAPVNSASYTARACYVYILKPSEKKAKYQYSGLQSNPNRPQTPQNKKK</sequence>
<evidence type="ECO:0000256" key="1">
    <source>
        <dbReference type="SAM" id="MobiDB-lite"/>
    </source>
</evidence>
<gene>
    <name evidence="2" type="ORF">PVAND_002190</name>
</gene>
<comment type="caution">
    <text evidence="2">The sequence shown here is derived from an EMBL/GenBank/DDBJ whole genome shotgun (WGS) entry which is preliminary data.</text>
</comment>
<evidence type="ECO:0000313" key="3">
    <source>
        <dbReference type="Proteomes" id="UP001107558"/>
    </source>
</evidence>
<reference evidence="2" key="1">
    <citation type="submission" date="2021-03" db="EMBL/GenBank/DDBJ databases">
        <title>Chromosome level genome of the anhydrobiotic midge Polypedilum vanderplanki.</title>
        <authorList>
            <person name="Yoshida Y."/>
            <person name="Kikawada T."/>
            <person name="Gusev O."/>
        </authorList>
    </citation>
    <scope>NUCLEOTIDE SEQUENCE</scope>
    <source>
        <strain evidence="2">NIAS01</strain>
        <tissue evidence="2">Whole body or cell culture</tissue>
    </source>
</reference>
<feature type="region of interest" description="Disordered" evidence="1">
    <location>
        <begin position="178"/>
        <end position="198"/>
    </location>
</feature>
<evidence type="ECO:0000313" key="2">
    <source>
        <dbReference type="EMBL" id="KAG5672028.1"/>
    </source>
</evidence>
<dbReference type="AlphaFoldDB" id="A0A9J6BQ89"/>
<name>A0A9J6BQ89_POLVA</name>
<protein>
    <submittedName>
        <fullName evidence="2">Uncharacterized protein</fullName>
    </submittedName>
</protein>
<keyword evidence="3" id="KW-1185">Reference proteome</keyword>
<accession>A0A9J6BQ89</accession>
<dbReference type="Proteomes" id="UP001107558">
    <property type="component" value="Chromosome 3"/>
</dbReference>
<proteinExistence type="predicted"/>
<organism evidence="2 3">
    <name type="scientific">Polypedilum vanderplanki</name>
    <name type="common">Sleeping chironomid midge</name>
    <dbReference type="NCBI Taxonomy" id="319348"/>
    <lineage>
        <taxon>Eukaryota</taxon>
        <taxon>Metazoa</taxon>
        <taxon>Ecdysozoa</taxon>
        <taxon>Arthropoda</taxon>
        <taxon>Hexapoda</taxon>
        <taxon>Insecta</taxon>
        <taxon>Pterygota</taxon>
        <taxon>Neoptera</taxon>
        <taxon>Endopterygota</taxon>
        <taxon>Diptera</taxon>
        <taxon>Nematocera</taxon>
        <taxon>Chironomoidea</taxon>
        <taxon>Chironomidae</taxon>
        <taxon>Chironominae</taxon>
        <taxon>Polypedilum</taxon>
        <taxon>Polypedilum</taxon>
    </lineage>
</organism>